<evidence type="ECO:0000256" key="11">
    <source>
        <dbReference type="RuleBase" id="RU004156"/>
    </source>
</evidence>
<sequence>MNFHTIDVVRWNRLPYFEHYTNVNQCTYSMAVDTDITLLLQALKIRGHKLYPAFIYMVTRVVNEREEFKTSYGPEGKLGYWDSMTPSYTFFHKDDHTFSSLWTEFTNDFDRFHDLYEQDMERYRDVKGIFVKENPPPNTFPISMIPWARFSGFNLNIANDKPYLLPIITGGKYAEQGGRVLLPVSLQVHHAVCDGYHASMFFQALQKMADTCEDWLK</sequence>
<evidence type="ECO:0000256" key="9">
    <source>
        <dbReference type="PIRSR" id="PIRSR000440-1"/>
    </source>
</evidence>
<dbReference type="EMBL" id="CP032412">
    <property type="protein sequence ID" value="AYB43997.1"/>
    <property type="molecule type" value="Genomic_DNA"/>
</dbReference>
<evidence type="ECO:0000256" key="8">
    <source>
        <dbReference type="ARBA" id="ARBA00023315"/>
    </source>
</evidence>
<dbReference type="SMART" id="SM01059">
    <property type="entry name" value="CAT"/>
    <property type="match status" value="1"/>
</dbReference>
<keyword evidence="13" id="KW-1185">Reference proteome</keyword>
<comment type="function">
    <text evidence="1 10">This enzyme is an effector of chloramphenicol resistance in bacteria.</text>
</comment>
<evidence type="ECO:0000256" key="10">
    <source>
        <dbReference type="RuleBase" id="RU000503"/>
    </source>
</evidence>
<protein>
    <recommendedName>
        <fullName evidence="5 10">Chloramphenicol acetyltransferase</fullName>
        <ecNumber evidence="4 10">2.3.1.28</ecNumber>
    </recommendedName>
</protein>
<evidence type="ECO:0000313" key="13">
    <source>
        <dbReference type="Proteomes" id="UP000266552"/>
    </source>
</evidence>
<dbReference type="InterPro" id="IPR023213">
    <property type="entry name" value="CAT-like_dom_sf"/>
</dbReference>
<evidence type="ECO:0000256" key="5">
    <source>
        <dbReference type="ARBA" id="ARBA00020291"/>
    </source>
</evidence>
<name>A0A385TNH8_PAELA</name>
<organism evidence="12 13">
    <name type="scientific">Paenibacillus lautus</name>
    <name type="common">Bacillus lautus</name>
    <dbReference type="NCBI Taxonomy" id="1401"/>
    <lineage>
        <taxon>Bacteria</taxon>
        <taxon>Bacillati</taxon>
        <taxon>Bacillota</taxon>
        <taxon>Bacilli</taxon>
        <taxon>Bacillales</taxon>
        <taxon>Paenibacillaceae</taxon>
        <taxon>Paenibacillus</taxon>
    </lineage>
</organism>
<dbReference type="GO" id="GO:0008811">
    <property type="term" value="F:chloramphenicol O-acetyltransferase activity"/>
    <property type="evidence" value="ECO:0007669"/>
    <property type="project" value="UniProtKB-EC"/>
</dbReference>
<dbReference type="AlphaFoldDB" id="A0A385TNH8"/>
<evidence type="ECO:0000256" key="1">
    <source>
        <dbReference type="ARBA" id="ARBA00002150"/>
    </source>
</evidence>
<dbReference type="RefSeq" id="WP_119847909.1">
    <property type="nucleotide sequence ID" value="NZ_CP032412.1"/>
</dbReference>
<feature type="active site" description="Proton acceptor" evidence="9">
    <location>
        <position position="190"/>
    </location>
</feature>
<dbReference type="GO" id="GO:0046677">
    <property type="term" value="P:response to antibiotic"/>
    <property type="evidence" value="ECO:0007669"/>
    <property type="project" value="UniProtKB-KW"/>
</dbReference>
<evidence type="ECO:0000313" key="12">
    <source>
        <dbReference type="EMBL" id="AYB43997.1"/>
    </source>
</evidence>
<dbReference type="Gene3D" id="3.30.559.10">
    <property type="entry name" value="Chloramphenicol acetyltransferase-like domain"/>
    <property type="match status" value="1"/>
</dbReference>
<comment type="catalytic activity">
    <reaction evidence="10">
        <text>chloramphenicol + acetyl-CoA = chloramphenicol 3-acetate + CoA</text>
        <dbReference type="Rhea" id="RHEA:18421"/>
        <dbReference type="ChEBI" id="CHEBI:16730"/>
        <dbReference type="ChEBI" id="CHEBI:17698"/>
        <dbReference type="ChEBI" id="CHEBI:57287"/>
        <dbReference type="ChEBI" id="CHEBI:57288"/>
        <dbReference type="EC" id="2.3.1.28"/>
    </reaction>
</comment>
<dbReference type="PIRSF" id="PIRSF000440">
    <property type="entry name" value="CAT"/>
    <property type="match status" value="1"/>
</dbReference>
<comment type="similarity">
    <text evidence="2 11">Belongs to the chloramphenicol acetyltransferase family.</text>
</comment>
<dbReference type="SUPFAM" id="SSF52777">
    <property type="entry name" value="CoA-dependent acyltransferases"/>
    <property type="match status" value="1"/>
</dbReference>
<dbReference type="PANTHER" id="PTHR38474">
    <property type="entry name" value="SLR0299 PROTEIN"/>
    <property type="match status" value="1"/>
</dbReference>
<comment type="subunit">
    <text evidence="3">Homotrimer.</text>
</comment>
<dbReference type="PANTHER" id="PTHR38474:SF2">
    <property type="entry name" value="CHLORAMPHENICOL ACETYLTRANSFERASE"/>
    <property type="match status" value="1"/>
</dbReference>
<evidence type="ECO:0000256" key="3">
    <source>
        <dbReference type="ARBA" id="ARBA00011233"/>
    </source>
</evidence>
<evidence type="ECO:0000256" key="7">
    <source>
        <dbReference type="ARBA" id="ARBA00023251"/>
    </source>
</evidence>
<dbReference type="Proteomes" id="UP000266552">
    <property type="component" value="Chromosome"/>
</dbReference>
<evidence type="ECO:0000256" key="2">
    <source>
        <dbReference type="ARBA" id="ARBA00010571"/>
    </source>
</evidence>
<dbReference type="Pfam" id="PF00302">
    <property type="entry name" value="CAT"/>
    <property type="match status" value="1"/>
</dbReference>
<dbReference type="NCBIfam" id="NF000491">
    <property type="entry name" value="chloram_CatA"/>
    <property type="match status" value="1"/>
</dbReference>
<evidence type="ECO:0000256" key="4">
    <source>
        <dbReference type="ARBA" id="ARBA00013235"/>
    </source>
</evidence>
<dbReference type="KEGG" id="plw:D5F53_12130"/>
<keyword evidence="8 10" id="KW-0012">Acyltransferase</keyword>
<dbReference type="EC" id="2.3.1.28" evidence="4 10"/>
<keyword evidence="7 10" id="KW-0046">Antibiotic resistance</keyword>
<dbReference type="InterPro" id="IPR018372">
    <property type="entry name" value="Chloramphenicol_AcTrfase_AS"/>
</dbReference>
<gene>
    <name evidence="12" type="primary">catA</name>
    <name evidence="12" type="ORF">D5F53_12130</name>
</gene>
<accession>A0A385TNH8</accession>
<evidence type="ECO:0000256" key="6">
    <source>
        <dbReference type="ARBA" id="ARBA00022679"/>
    </source>
</evidence>
<dbReference type="PROSITE" id="PS00100">
    <property type="entry name" value="CAT"/>
    <property type="match status" value="1"/>
</dbReference>
<dbReference type="InterPro" id="IPR001707">
    <property type="entry name" value="Cmp_AcTrfase"/>
</dbReference>
<proteinExistence type="inferred from homology"/>
<reference evidence="12 13" key="1">
    <citation type="submission" date="2018-09" db="EMBL/GenBank/DDBJ databases">
        <title>Genome Sequence of Paenibacillus lautus Strain E7593-69, Azo Dye-Degrading Bacteria, Isolated from Commercial Tattoo Inks.</title>
        <authorList>
            <person name="Nho S.W."/>
            <person name="Kim S.-J."/>
            <person name="Kweon O."/>
            <person name="Cerniglia C.E."/>
        </authorList>
    </citation>
    <scope>NUCLEOTIDE SEQUENCE [LARGE SCALE GENOMIC DNA]</scope>
    <source>
        <strain evidence="12 13">E7593-69</strain>
    </source>
</reference>
<keyword evidence="6 10" id="KW-0808">Transferase</keyword>